<feature type="transmembrane region" description="Helical" evidence="5">
    <location>
        <begin position="182"/>
        <end position="201"/>
    </location>
</feature>
<dbReference type="GeneID" id="93255753"/>
<dbReference type="RefSeq" id="WP_159184860.1">
    <property type="nucleotide sequence ID" value="NZ_JACVJL010000105.1"/>
</dbReference>
<comment type="subcellular location">
    <subcellularLocation>
        <location evidence="1">Membrane</location>
        <topology evidence="1">Multi-pass membrane protein</topology>
    </subcellularLocation>
</comment>
<sequence length="337" mass="38137">MKSQATLKLIVREKIIIESFLLTILLGLVGLISYLLLPNVFVNSLVGITALCAASIHGVYRKSYLYIVIAIISISAAMIIGTVVSQLPIVVPFCTLIMGGLTFYLPTKFRIMPEILTKFCFIGYVSSAFGYSHVSIGITLTYVIVVIVLLVFYYALINILLYRDQPYSNRERIQDKYHHVMIIALVSLAIGYLVTKFMTIYLPNTNPWWIMMTIVLVLGYSYEKVKITALKRGFANILGPLIIAIIMIPLKNHYYLQIALLLVLFFLVNCSISYYLLLALFISCMIISWDIITLSSATPYTIALDRAFETFVAVFIVLIINEIYKRLLSKYIKKIIG</sequence>
<comment type="caution">
    <text evidence="7">The sequence shown here is derived from an EMBL/GenBank/DDBJ whole genome shotgun (WGS) entry which is preliminary data.</text>
</comment>
<feature type="transmembrane region" description="Helical" evidence="5">
    <location>
        <begin position="207"/>
        <end position="222"/>
    </location>
</feature>
<evidence type="ECO:0000256" key="1">
    <source>
        <dbReference type="ARBA" id="ARBA00004141"/>
    </source>
</evidence>
<feature type="transmembrane region" description="Helical" evidence="5">
    <location>
        <begin position="15"/>
        <end position="34"/>
    </location>
</feature>
<evidence type="ECO:0000313" key="7">
    <source>
        <dbReference type="EMBL" id="MBK2064635.1"/>
    </source>
</evidence>
<keyword evidence="8" id="KW-1185">Reference proteome</keyword>
<keyword evidence="3 5" id="KW-1133">Transmembrane helix</keyword>
<proteinExistence type="predicted"/>
<feature type="transmembrane region" description="Helical" evidence="5">
    <location>
        <begin position="115"/>
        <end position="134"/>
    </location>
</feature>
<feature type="transmembrane region" description="Helical" evidence="5">
    <location>
        <begin position="307"/>
        <end position="324"/>
    </location>
</feature>
<dbReference type="EMBL" id="JACVKN010000046">
    <property type="protein sequence ID" value="MBK2064635.1"/>
    <property type="molecule type" value="Genomic_DNA"/>
</dbReference>
<feature type="transmembrane region" description="Helical" evidence="5">
    <location>
        <begin position="89"/>
        <end position="106"/>
    </location>
</feature>
<reference evidence="7 8" key="1">
    <citation type="submission" date="2020-09" db="EMBL/GenBank/DDBJ databases">
        <title>Development of specific Francisella tularensis PCR assay based on in-depth characterization of family Francisellaceae.</title>
        <authorList>
            <person name="Ohrman C."/>
            <person name="Sahl J."/>
            <person name="Sjodin A."/>
            <person name="Uneklint I."/>
            <person name="Ballard R."/>
            <person name="Karlsson L."/>
            <person name="Mcdonough R."/>
            <person name="Sundell D."/>
            <person name="Soria K."/>
            <person name="Brindeflk B."/>
            <person name="Vallesi A."/>
            <person name="Ramirez-Paredes J.G."/>
            <person name="Colquhoun D."/>
            <person name="Myrtennas K."/>
            <person name="Birdsell D."/>
            <person name="Johansson A."/>
            <person name="Wagner D."/>
            <person name="Forsman M."/>
        </authorList>
    </citation>
    <scope>NUCLEOTIDE SEQUENCE [LARGE SCALE GENOMIC DNA]</scope>
    <source>
        <strain evidence="7 8">FSC1140</strain>
    </source>
</reference>
<evidence type="ECO:0000259" key="6">
    <source>
        <dbReference type="Pfam" id="PF13515"/>
    </source>
</evidence>
<evidence type="ECO:0000256" key="2">
    <source>
        <dbReference type="ARBA" id="ARBA00022692"/>
    </source>
</evidence>
<dbReference type="AlphaFoldDB" id="A0A9Q2KP81"/>
<protein>
    <submittedName>
        <fullName evidence="7">FUSC family protein</fullName>
    </submittedName>
</protein>
<keyword evidence="2 5" id="KW-0812">Transmembrane</keyword>
<dbReference type="GO" id="GO:0016020">
    <property type="term" value="C:membrane"/>
    <property type="evidence" value="ECO:0007669"/>
    <property type="project" value="UniProtKB-SubCell"/>
</dbReference>
<evidence type="ECO:0000256" key="5">
    <source>
        <dbReference type="SAM" id="Phobius"/>
    </source>
</evidence>
<feature type="transmembrane region" description="Helical" evidence="5">
    <location>
        <begin position="275"/>
        <end position="295"/>
    </location>
</feature>
<gene>
    <name evidence="7" type="ORF">IB647_02305</name>
</gene>
<evidence type="ECO:0000256" key="3">
    <source>
        <dbReference type="ARBA" id="ARBA00022989"/>
    </source>
</evidence>
<dbReference type="InterPro" id="IPR049453">
    <property type="entry name" value="Memb_transporter_dom"/>
</dbReference>
<feature type="transmembrane region" description="Helical" evidence="5">
    <location>
        <begin position="254"/>
        <end position="270"/>
    </location>
</feature>
<feature type="domain" description="Integral membrane bound transporter" evidence="6">
    <location>
        <begin position="201"/>
        <end position="320"/>
    </location>
</feature>
<evidence type="ECO:0000256" key="4">
    <source>
        <dbReference type="ARBA" id="ARBA00023136"/>
    </source>
</evidence>
<dbReference type="Pfam" id="PF13515">
    <property type="entry name" value="FUSC_2"/>
    <property type="match status" value="1"/>
</dbReference>
<dbReference type="Proteomes" id="UP000701999">
    <property type="component" value="Unassembled WGS sequence"/>
</dbReference>
<feature type="transmembrane region" description="Helical" evidence="5">
    <location>
        <begin position="140"/>
        <end position="161"/>
    </location>
</feature>
<name>A0A9Q2KP81_9GAMM</name>
<keyword evidence="4 5" id="KW-0472">Membrane</keyword>
<feature type="transmembrane region" description="Helical" evidence="5">
    <location>
        <begin position="229"/>
        <end position="248"/>
    </location>
</feature>
<feature type="transmembrane region" description="Helical" evidence="5">
    <location>
        <begin position="64"/>
        <end position="83"/>
    </location>
</feature>
<organism evidence="7 8">
    <name type="scientific">Francisella noatunensis</name>
    <dbReference type="NCBI Taxonomy" id="657445"/>
    <lineage>
        <taxon>Bacteria</taxon>
        <taxon>Pseudomonadati</taxon>
        <taxon>Pseudomonadota</taxon>
        <taxon>Gammaproteobacteria</taxon>
        <taxon>Thiotrichales</taxon>
        <taxon>Francisellaceae</taxon>
        <taxon>Francisella</taxon>
    </lineage>
</organism>
<accession>A0A9Q2KP81</accession>
<evidence type="ECO:0000313" key="8">
    <source>
        <dbReference type="Proteomes" id="UP000701999"/>
    </source>
</evidence>